<reference evidence="1 2" key="1">
    <citation type="submission" date="2020-08" db="EMBL/GenBank/DDBJ databases">
        <title>Plant Genome Project.</title>
        <authorList>
            <person name="Zhang R.-G."/>
        </authorList>
    </citation>
    <scope>NUCLEOTIDE SEQUENCE [LARGE SCALE GENOMIC DNA]</scope>
    <source>
        <tissue evidence="1">Rhizome</tissue>
    </source>
</reference>
<keyword evidence="2" id="KW-1185">Reference proteome</keyword>
<organism evidence="1 2">
    <name type="scientific">Zingiber officinale</name>
    <name type="common">Ginger</name>
    <name type="synonym">Amomum zingiber</name>
    <dbReference type="NCBI Taxonomy" id="94328"/>
    <lineage>
        <taxon>Eukaryota</taxon>
        <taxon>Viridiplantae</taxon>
        <taxon>Streptophyta</taxon>
        <taxon>Embryophyta</taxon>
        <taxon>Tracheophyta</taxon>
        <taxon>Spermatophyta</taxon>
        <taxon>Magnoliopsida</taxon>
        <taxon>Liliopsida</taxon>
        <taxon>Zingiberales</taxon>
        <taxon>Zingiberaceae</taxon>
        <taxon>Zingiber</taxon>
    </lineage>
</organism>
<dbReference type="EMBL" id="JACMSC010000014">
    <property type="protein sequence ID" value="KAG6488759.1"/>
    <property type="molecule type" value="Genomic_DNA"/>
</dbReference>
<evidence type="ECO:0000313" key="1">
    <source>
        <dbReference type="EMBL" id="KAG6488759.1"/>
    </source>
</evidence>
<comment type="caution">
    <text evidence="1">The sequence shown here is derived from an EMBL/GenBank/DDBJ whole genome shotgun (WGS) entry which is preliminary data.</text>
</comment>
<accession>A0A8J5FJR0</accession>
<dbReference type="AlphaFoldDB" id="A0A8J5FJR0"/>
<dbReference type="Proteomes" id="UP000734854">
    <property type="component" value="Unassembled WGS sequence"/>
</dbReference>
<protein>
    <submittedName>
        <fullName evidence="1">Uncharacterized protein</fullName>
    </submittedName>
</protein>
<sequence>MSKTYAKVHTTTILKDAIVLMHDKQQTCVLIIDHEDFLEDTAEFISVVQALKGGLHPQREFEALLLNEAMTFLDRKDVVQVEPYNALLKGLCNASLQIKSWSDLQINSGSGLQIASLSGIQNVSRSGLQVRSWSDLQINSWPGLQIKYWSGLQITSRSGFQTLASVRVISEHCSHAQPPNDLPCRLSQTLISVRVISELCSHASRLSPQCEL</sequence>
<proteinExistence type="predicted"/>
<evidence type="ECO:0000313" key="2">
    <source>
        <dbReference type="Proteomes" id="UP000734854"/>
    </source>
</evidence>
<name>A0A8J5FJR0_ZINOF</name>
<gene>
    <name evidence="1" type="ORF">ZIOFF_050008</name>
</gene>